<organism evidence="1">
    <name type="scientific">Spongospora subterranea</name>
    <dbReference type="NCBI Taxonomy" id="70186"/>
    <lineage>
        <taxon>Eukaryota</taxon>
        <taxon>Sar</taxon>
        <taxon>Rhizaria</taxon>
        <taxon>Endomyxa</taxon>
        <taxon>Phytomyxea</taxon>
        <taxon>Plasmodiophorida</taxon>
        <taxon>Plasmodiophoridae</taxon>
        <taxon>Spongospora</taxon>
    </lineage>
</organism>
<evidence type="ECO:0000313" key="1">
    <source>
        <dbReference type="EMBL" id="CRZ06089.1"/>
    </source>
</evidence>
<accession>A0A0H5RC58</accession>
<feature type="non-terminal residue" evidence="1">
    <location>
        <position position="1"/>
    </location>
</feature>
<reference evidence="1" key="1">
    <citation type="submission" date="2015-04" db="EMBL/GenBank/DDBJ databases">
        <title>The genome sequence of the plant pathogenic Rhizarian Plasmodiophora brassicae reveals insights in its biotrophic life cycle and the origin of chitin synthesis.</title>
        <authorList>
            <person name="Schwelm A."/>
            <person name="Fogelqvist J."/>
            <person name="Knaust A."/>
            <person name="Julke S."/>
            <person name="Lilja T."/>
            <person name="Dhandapani V."/>
            <person name="Bonilla-Rosso G."/>
            <person name="Karlsson M."/>
            <person name="Shevchenko A."/>
            <person name="Choi S.R."/>
            <person name="Kim H.G."/>
            <person name="Park J.Y."/>
            <person name="Lim Y.P."/>
            <person name="Ludwig-Muller J."/>
            <person name="Dixelius C."/>
        </authorList>
    </citation>
    <scope>NUCLEOTIDE SEQUENCE</scope>
    <source>
        <tissue evidence="1">Potato root galls</tissue>
    </source>
</reference>
<sequence>LSTLPSTFDLFNGQDVSSLVFPISLHTLNLSEATISISLSAFAQDLCLFPTNCAGSNRTINFSSTFLLVLDNLCRARLVGSPPVSRSTAYRHHHSPDLLLNAAALLPLYS</sequence>
<proteinExistence type="predicted"/>
<protein>
    <submittedName>
        <fullName evidence="1">Uncharacterized protein</fullName>
    </submittedName>
</protein>
<dbReference type="AlphaFoldDB" id="A0A0H5RC58"/>
<dbReference type="EMBL" id="HACM01005648">
    <property type="protein sequence ID" value="CRZ06090.1"/>
    <property type="molecule type" value="Transcribed_RNA"/>
</dbReference>
<dbReference type="EMBL" id="HACM01005647">
    <property type="protein sequence ID" value="CRZ06089.1"/>
    <property type="molecule type" value="Transcribed_RNA"/>
</dbReference>
<name>A0A0H5RC58_9EUKA</name>